<gene>
    <name evidence="2" type="ORF">G2W53_024587</name>
</gene>
<feature type="domain" description="F-box" evidence="1">
    <location>
        <begin position="9"/>
        <end position="55"/>
    </location>
</feature>
<dbReference type="EMBL" id="JAAIUW010000008">
    <property type="protein sequence ID" value="KAF7819132.1"/>
    <property type="molecule type" value="Genomic_DNA"/>
</dbReference>
<proteinExistence type="predicted"/>
<dbReference type="InterPro" id="IPR001810">
    <property type="entry name" value="F-box_dom"/>
</dbReference>
<dbReference type="SMART" id="SM00256">
    <property type="entry name" value="FBOX"/>
    <property type="match status" value="1"/>
</dbReference>
<protein>
    <submittedName>
        <fullName evidence="2">F-box protein</fullName>
    </submittedName>
</protein>
<dbReference type="AlphaFoldDB" id="A0A834TBT5"/>
<dbReference type="PROSITE" id="PS50181">
    <property type="entry name" value="FBOX"/>
    <property type="match status" value="1"/>
</dbReference>
<evidence type="ECO:0000313" key="2">
    <source>
        <dbReference type="EMBL" id="KAF7819132.1"/>
    </source>
</evidence>
<dbReference type="InterPro" id="IPR036047">
    <property type="entry name" value="F-box-like_dom_sf"/>
</dbReference>
<comment type="caution">
    <text evidence="2">The sequence shown here is derived from an EMBL/GenBank/DDBJ whole genome shotgun (WGS) entry which is preliminary data.</text>
</comment>
<dbReference type="SUPFAM" id="SSF81383">
    <property type="entry name" value="F-box domain"/>
    <property type="match status" value="1"/>
</dbReference>
<evidence type="ECO:0000259" key="1">
    <source>
        <dbReference type="PROSITE" id="PS50181"/>
    </source>
</evidence>
<dbReference type="PANTHER" id="PTHR31482">
    <property type="entry name" value="ESTS AU081301(E20138)"/>
    <property type="match status" value="1"/>
</dbReference>
<organism evidence="2 3">
    <name type="scientific">Senna tora</name>
    <dbReference type="NCBI Taxonomy" id="362788"/>
    <lineage>
        <taxon>Eukaryota</taxon>
        <taxon>Viridiplantae</taxon>
        <taxon>Streptophyta</taxon>
        <taxon>Embryophyta</taxon>
        <taxon>Tracheophyta</taxon>
        <taxon>Spermatophyta</taxon>
        <taxon>Magnoliopsida</taxon>
        <taxon>eudicotyledons</taxon>
        <taxon>Gunneridae</taxon>
        <taxon>Pentapetalae</taxon>
        <taxon>rosids</taxon>
        <taxon>fabids</taxon>
        <taxon>Fabales</taxon>
        <taxon>Fabaceae</taxon>
        <taxon>Caesalpinioideae</taxon>
        <taxon>Cassia clade</taxon>
        <taxon>Senna</taxon>
    </lineage>
</organism>
<accession>A0A834TBT5</accession>
<reference evidence="2" key="1">
    <citation type="submission" date="2020-09" db="EMBL/GenBank/DDBJ databases">
        <title>Genome-Enabled Discovery of Anthraquinone Biosynthesis in Senna tora.</title>
        <authorList>
            <person name="Kang S.-H."/>
            <person name="Pandey R.P."/>
            <person name="Lee C.-M."/>
            <person name="Sim J.-S."/>
            <person name="Jeong J.-T."/>
            <person name="Choi B.-S."/>
            <person name="Jung M."/>
            <person name="Ginzburg D."/>
            <person name="Zhao K."/>
            <person name="Won S.Y."/>
            <person name="Oh T.-J."/>
            <person name="Yu Y."/>
            <person name="Kim N.-H."/>
            <person name="Lee O.R."/>
            <person name="Lee T.-H."/>
            <person name="Bashyal P."/>
            <person name="Kim T.-S."/>
            <person name="Lee W.-H."/>
            <person name="Kawkins C."/>
            <person name="Kim C.-K."/>
            <person name="Kim J.S."/>
            <person name="Ahn B.O."/>
            <person name="Rhee S.Y."/>
            <person name="Sohng J.K."/>
        </authorList>
    </citation>
    <scope>NUCLEOTIDE SEQUENCE</scope>
    <source>
        <tissue evidence="2">Leaf</tissue>
    </source>
</reference>
<name>A0A834TBT5_9FABA</name>
<dbReference type="PANTHER" id="PTHR31482:SF18">
    <property type="entry name" value="ESTS AU081301(E20138)"/>
    <property type="match status" value="1"/>
</dbReference>
<evidence type="ECO:0000313" key="3">
    <source>
        <dbReference type="Proteomes" id="UP000634136"/>
    </source>
</evidence>
<keyword evidence="3" id="KW-1185">Reference proteome</keyword>
<dbReference type="Proteomes" id="UP000634136">
    <property type="component" value="Unassembled WGS sequence"/>
</dbReference>
<dbReference type="Pfam" id="PF00646">
    <property type="entry name" value="F-box"/>
    <property type="match status" value="1"/>
</dbReference>
<sequence>MSIQLMKKEVSLMDLPESTLDYILERLSPLDLCNISEVCTSLLGRSRSNRLWEKHIQLKWGRLLGDVAYKEWEGHVKRIMNNEASLLPPNANGLLGTLRGVWPLLCLASYLENPRDLTFLLMSNCSNLALYISLQSGRFWFPSQRRRLYDALLSYDCVSNTFRARYPTLGWRGIEENIKWDRIGTMVLLVTWNHVRRMRIIVLVCIVLFHRSESLKAVVLNRKVNGVQIIGFWKFGGIRKLDNQEDIQRWNIIDP</sequence>
<dbReference type="Gene3D" id="1.20.1280.50">
    <property type="match status" value="1"/>
</dbReference>
<dbReference type="OrthoDB" id="1392287at2759"/>